<proteinExistence type="predicted"/>
<evidence type="ECO:0008006" key="3">
    <source>
        <dbReference type="Google" id="ProtNLM"/>
    </source>
</evidence>
<reference evidence="2" key="1">
    <citation type="journal article" date="2019" name="Int. J. Syst. Evol. Microbiol.">
        <title>The Global Catalogue of Microorganisms (GCM) 10K type strain sequencing project: providing services to taxonomists for standard genome sequencing and annotation.</title>
        <authorList>
            <consortium name="The Broad Institute Genomics Platform"/>
            <consortium name="The Broad Institute Genome Sequencing Center for Infectious Disease"/>
            <person name="Wu L."/>
            <person name="Ma J."/>
        </authorList>
    </citation>
    <scope>NUCLEOTIDE SEQUENCE [LARGE SCALE GENOMIC DNA]</scope>
    <source>
        <strain evidence="2">JCM 17924</strain>
    </source>
</reference>
<evidence type="ECO:0000313" key="1">
    <source>
        <dbReference type="EMBL" id="GAA4384271.1"/>
    </source>
</evidence>
<dbReference type="Proteomes" id="UP001500454">
    <property type="component" value="Unassembled WGS sequence"/>
</dbReference>
<dbReference type="EMBL" id="BAABHA010000008">
    <property type="protein sequence ID" value="GAA4384271.1"/>
    <property type="molecule type" value="Genomic_DNA"/>
</dbReference>
<sequence>MQLRYSEVNFAASSANPANGLALGFCAVRLSFAFRWLGALCAWLLFSNVAQAQVPLLREVILNTDTASYQLSRHTTIVQGEPALYFWFRRDDETVELRLMPERTTNPQLLRLRRSVDFRQLDSLTREADGSYRTRLKFQDLTSAQFVRLVIEQPAEAPGQEPRRDVVPLLPLARTTVGLRVADEELYVGEEKVLELTSSNPRNIRATGEWVRGTDFDYRLTNDKSGVLRLHVLPNQLGRRALVVKLQSERPTLQAGGKLNYQLPVLRQEFTVKASRLRFLSPDKRSVTLDEQSRRRGIELILDNGRAFELRRTYRIEDQEEPGGALVAELFTRQYLTNDRVLCYLRPYNTHRQTEGYLYIKDQDQARYVTNLDITPKTTISGVQLLHRGGDWTSSLNVSPGETVDVRIEGEGLQKARFHLEDLQVVPSDSAVRTDARVVLRVQVPVTYDKRKSTLLNTGQPTGFALNVREFQRPHPLDFVTVGYGESARPITRLGGPVLYEHTIRDVVFQFNPNGIDKDAQLFGKQFLSFEIRTLNAKGELIEIRTLDNLVVCPGESSPRAAFYQDKACRTDPLSLNSLLSRKTYDLDEWSRILVTVKHQAAQYSGETGYTQTVELVLKRKFKFDIDVSFPAGLLTKRQGETGYGSFSGISLATLAQFSFYHPEKINRLRPYKIGAGFVALNAFNLTSDNSVKRDLGIVILGSVYPTRREAKLTFPLYLGGGYFLSAKKWFYMLGPGIGVRL</sequence>
<keyword evidence="2" id="KW-1185">Reference proteome</keyword>
<gene>
    <name evidence="1" type="ORF">GCM10023186_26270</name>
</gene>
<protein>
    <recommendedName>
        <fullName evidence="3">Bacterial surface antigen (D15) domain-containing protein</fullName>
    </recommendedName>
</protein>
<accession>A0ABP8J3D6</accession>
<comment type="caution">
    <text evidence="1">The sequence shown here is derived from an EMBL/GenBank/DDBJ whole genome shotgun (WGS) entry which is preliminary data.</text>
</comment>
<organism evidence="1 2">
    <name type="scientific">Hymenobacter koreensis</name>
    <dbReference type="NCBI Taxonomy" id="1084523"/>
    <lineage>
        <taxon>Bacteria</taxon>
        <taxon>Pseudomonadati</taxon>
        <taxon>Bacteroidota</taxon>
        <taxon>Cytophagia</taxon>
        <taxon>Cytophagales</taxon>
        <taxon>Hymenobacteraceae</taxon>
        <taxon>Hymenobacter</taxon>
    </lineage>
</organism>
<name>A0ABP8J3D6_9BACT</name>
<evidence type="ECO:0000313" key="2">
    <source>
        <dbReference type="Proteomes" id="UP001500454"/>
    </source>
</evidence>